<evidence type="ECO:0000313" key="3">
    <source>
        <dbReference type="EMBL" id="PHP66051.1"/>
    </source>
</evidence>
<keyword evidence="1" id="KW-0472">Membrane</keyword>
<dbReference type="EMBL" id="PDVP01000010">
    <property type="protein sequence ID" value="PHP66051.1"/>
    <property type="molecule type" value="Genomic_DNA"/>
</dbReference>
<feature type="domain" description="DUF6867" evidence="2">
    <location>
        <begin position="15"/>
        <end position="116"/>
    </location>
</feature>
<accession>A0A2G1QKR7</accession>
<dbReference type="InterPro" id="IPR049201">
    <property type="entry name" value="DUF6867"/>
</dbReference>
<feature type="transmembrane region" description="Helical" evidence="1">
    <location>
        <begin position="72"/>
        <end position="89"/>
    </location>
</feature>
<keyword evidence="1" id="KW-1133">Transmembrane helix</keyword>
<reference evidence="3 4" key="1">
    <citation type="submission" date="2017-10" db="EMBL/GenBank/DDBJ databases">
        <title>Sedimentibacterium mangrovi gen. nov., sp. nov., a novel member of family Phyllobacteriacea isolated from mangrove sediment.</title>
        <authorList>
            <person name="Liao H."/>
            <person name="Tian Y."/>
        </authorList>
    </citation>
    <scope>NUCLEOTIDE SEQUENCE [LARGE SCALE GENOMIC DNA]</scope>
    <source>
        <strain evidence="3 4">X9-2-2</strain>
    </source>
</reference>
<dbReference type="Pfam" id="PF21741">
    <property type="entry name" value="DUF6867"/>
    <property type="match status" value="1"/>
</dbReference>
<gene>
    <name evidence="3" type="ORF">CSC94_15705</name>
</gene>
<protein>
    <recommendedName>
        <fullName evidence="2">DUF6867 domain-containing protein</fullName>
    </recommendedName>
</protein>
<evidence type="ECO:0000313" key="4">
    <source>
        <dbReference type="Proteomes" id="UP000221168"/>
    </source>
</evidence>
<dbReference type="OrthoDB" id="9806174at2"/>
<feature type="transmembrane region" description="Helical" evidence="1">
    <location>
        <begin position="12"/>
        <end position="30"/>
    </location>
</feature>
<keyword evidence="1" id="KW-0812">Transmembrane</keyword>
<evidence type="ECO:0000259" key="2">
    <source>
        <dbReference type="Pfam" id="PF21741"/>
    </source>
</evidence>
<dbReference type="AlphaFoldDB" id="A0A2G1QKR7"/>
<organism evidence="3 4">
    <name type="scientific">Zhengella mangrovi</name>
    <dbReference type="NCBI Taxonomy" id="1982044"/>
    <lineage>
        <taxon>Bacteria</taxon>
        <taxon>Pseudomonadati</taxon>
        <taxon>Pseudomonadota</taxon>
        <taxon>Alphaproteobacteria</taxon>
        <taxon>Hyphomicrobiales</taxon>
        <taxon>Notoacmeibacteraceae</taxon>
        <taxon>Zhengella</taxon>
    </lineage>
</organism>
<comment type="caution">
    <text evidence="3">The sequence shown here is derived from an EMBL/GenBank/DDBJ whole genome shotgun (WGS) entry which is preliminary data.</text>
</comment>
<sequence>MEHTPSLLWEVTFFEFFVVTCVLGGGAAWMTGRAVANTWKPMASFGLYILLLAAAVRFIHFSLFQGSLIAPWYYMVDLIVLAIIGYGGYRYTRAGQMAEQYRFTFDRSGPFAWRRR</sequence>
<name>A0A2G1QKR7_9HYPH</name>
<keyword evidence="4" id="KW-1185">Reference proteome</keyword>
<proteinExistence type="predicted"/>
<dbReference type="RefSeq" id="WP_099307316.1">
    <property type="nucleotide sequence ID" value="NZ_PDVP01000010.1"/>
</dbReference>
<feature type="transmembrane region" description="Helical" evidence="1">
    <location>
        <begin position="42"/>
        <end position="60"/>
    </location>
</feature>
<evidence type="ECO:0000256" key="1">
    <source>
        <dbReference type="SAM" id="Phobius"/>
    </source>
</evidence>
<dbReference type="Proteomes" id="UP000221168">
    <property type="component" value="Unassembled WGS sequence"/>
</dbReference>